<evidence type="ECO:0000259" key="5">
    <source>
        <dbReference type="PROSITE" id="PS50975"/>
    </source>
</evidence>
<dbReference type="GO" id="GO:0018169">
    <property type="term" value="F:ribosomal S6-glutamic acid ligase activity"/>
    <property type="evidence" value="ECO:0007669"/>
    <property type="project" value="TreeGrafter"/>
</dbReference>
<evidence type="ECO:0000256" key="2">
    <source>
        <dbReference type="PROSITE-ProRule" id="PRU00520"/>
    </source>
</evidence>
<keyword evidence="4" id="KW-0175">Coiled coil</keyword>
<keyword evidence="8" id="KW-1185">Reference proteome</keyword>
<dbReference type="RefSeq" id="WP_090239847.1">
    <property type="nucleotide sequence ID" value="NZ_FOJW01000012.1"/>
</dbReference>
<comment type="similarity">
    <text evidence="3">Belongs to the acylphosphatase family.</text>
</comment>
<gene>
    <name evidence="7" type="ORF">SAMN04488072_112110</name>
</gene>
<dbReference type="GO" id="GO:0005524">
    <property type="term" value="F:ATP binding"/>
    <property type="evidence" value="ECO:0007669"/>
    <property type="project" value="UniProtKB-UniRule"/>
</dbReference>
<dbReference type="SUPFAM" id="SSF56059">
    <property type="entry name" value="Glutathione synthetase ATP-binding domain-like"/>
    <property type="match status" value="1"/>
</dbReference>
<dbReference type="InterPro" id="IPR005479">
    <property type="entry name" value="CPAse_ATP-bd"/>
</dbReference>
<dbReference type="PROSITE" id="PS50975">
    <property type="entry name" value="ATP_GRASP"/>
    <property type="match status" value="1"/>
</dbReference>
<feature type="domain" description="ATP-grasp" evidence="5">
    <location>
        <begin position="90"/>
        <end position="342"/>
    </location>
</feature>
<dbReference type="Pfam" id="PF00708">
    <property type="entry name" value="Acylphosphatase"/>
    <property type="match status" value="1"/>
</dbReference>
<comment type="caution">
    <text evidence="2">Lacks conserved residue(s) required for the propagation of feature annotation.</text>
</comment>
<keyword evidence="7" id="KW-0436">Ligase</keyword>
<name>A0A1I0ZPY5_9BACI</name>
<sequence>MKNKHEKWLPHLIDSIPNEAKRNRISMYTIALEGWRRGLKLNFCSYINNNKLDIKYSLSGSDEVHHFEGSGGDLNTDEAVKTCDDKTLTKIQLKNAKVPTPNGKSFDRNTNSSEIINYAQSLQFPLVVKPTYGSGGKGVVSNIKDNKMLKEALIYVRDKLGSKTLIVEEFIPGEEVRVFIIGEKVLGAVKRIPANVIGDGLNTISKLIELKNEFRKSIPHLCFRPINIDSTVKKTIQAAGYTLDSVPKKGERIYLKNTSNISTGGDPIDVTAKITVEQKKTVINAVNSIPGLVHCGVDMVINKEDTKPIILELNTRPGLGSHLFPVEGKARDIPKAIIDLYFPNTKKVSTENSNVYFDFKKIKDALIDGSTSKIEVFPAINTKLIAKKYLINTDIEAIEYYQWLKKRVLNQNLNGFIKQIDEENIEIVIAGKTEKEIKSFFDLINSKRFNSRIFNITEDHWKSPVKLGFELKNDNDLKSQTELENEIEDTKREIRHIEKETKHLNHSINMIQKSSVWKLTFPLRNIVGKIRKNKAQ</sequence>
<dbReference type="PROSITE" id="PS00866">
    <property type="entry name" value="CPSASE_1"/>
    <property type="match status" value="1"/>
</dbReference>
<dbReference type="Gene3D" id="3.30.470.20">
    <property type="entry name" value="ATP-grasp fold, B domain"/>
    <property type="match status" value="2"/>
</dbReference>
<proteinExistence type="inferred from homology"/>
<dbReference type="EMBL" id="FOJW01000012">
    <property type="protein sequence ID" value="SFB27422.1"/>
    <property type="molecule type" value="Genomic_DNA"/>
</dbReference>
<dbReference type="GO" id="GO:0009432">
    <property type="term" value="P:SOS response"/>
    <property type="evidence" value="ECO:0007669"/>
    <property type="project" value="TreeGrafter"/>
</dbReference>
<keyword evidence="1" id="KW-0547">Nucleotide-binding</keyword>
<evidence type="ECO:0000313" key="8">
    <source>
        <dbReference type="Proteomes" id="UP000198642"/>
    </source>
</evidence>
<dbReference type="AlphaFoldDB" id="A0A1I0ZPY5"/>
<dbReference type="InterPro" id="IPR011761">
    <property type="entry name" value="ATP-grasp"/>
</dbReference>
<keyword evidence="1" id="KW-0067">ATP-binding</keyword>
<dbReference type="GO" id="GO:0005737">
    <property type="term" value="C:cytoplasm"/>
    <property type="evidence" value="ECO:0007669"/>
    <property type="project" value="TreeGrafter"/>
</dbReference>
<feature type="coiled-coil region" evidence="4">
    <location>
        <begin position="473"/>
        <end position="507"/>
    </location>
</feature>
<evidence type="ECO:0000256" key="3">
    <source>
        <dbReference type="RuleBase" id="RU004168"/>
    </source>
</evidence>
<dbReference type="Proteomes" id="UP000198642">
    <property type="component" value="Unassembled WGS sequence"/>
</dbReference>
<dbReference type="Pfam" id="PF08443">
    <property type="entry name" value="RimK"/>
    <property type="match status" value="1"/>
</dbReference>
<organism evidence="7 8">
    <name type="scientific">Lentibacillus halodurans</name>
    <dbReference type="NCBI Taxonomy" id="237679"/>
    <lineage>
        <taxon>Bacteria</taxon>
        <taxon>Bacillati</taxon>
        <taxon>Bacillota</taxon>
        <taxon>Bacilli</taxon>
        <taxon>Bacillales</taxon>
        <taxon>Bacillaceae</taxon>
        <taxon>Lentibacillus</taxon>
    </lineage>
</organism>
<feature type="domain" description="Acylphosphatase-like" evidence="6">
    <location>
        <begin position="386"/>
        <end position="473"/>
    </location>
</feature>
<dbReference type="STRING" id="237679.SAMN04488072_112110"/>
<reference evidence="7 8" key="1">
    <citation type="submission" date="2016-10" db="EMBL/GenBank/DDBJ databases">
        <authorList>
            <person name="de Groot N.N."/>
        </authorList>
    </citation>
    <scope>NUCLEOTIDE SEQUENCE [LARGE SCALE GENOMIC DNA]</scope>
    <source>
        <strain evidence="7 8">CGMCC 1.3702</strain>
    </source>
</reference>
<evidence type="ECO:0000313" key="7">
    <source>
        <dbReference type="EMBL" id="SFB27422.1"/>
    </source>
</evidence>
<dbReference type="SMART" id="SM01209">
    <property type="entry name" value="GARS_A"/>
    <property type="match status" value="1"/>
</dbReference>
<accession>A0A1I0ZPY5</accession>
<dbReference type="InterPro" id="IPR013651">
    <property type="entry name" value="ATP-grasp_RimK-type"/>
</dbReference>
<dbReference type="OrthoDB" id="9803907at2"/>
<dbReference type="PANTHER" id="PTHR21621">
    <property type="entry name" value="RIBOSOMAL PROTEIN S6 MODIFICATION PROTEIN"/>
    <property type="match status" value="1"/>
</dbReference>
<dbReference type="PANTHER" id="PTHR21621:SF0">
    <property type="entry name" value="BETA-CITRYLGLUTAMATE SYNTHASE B-RELATED"/>
    <property type="match status" value="1"/>
</dbReference>
<evidence type="ECO:0000256" key="4">
    <source>
        <dbReference type="SAM" id="Coils"/>
    </source>
</evidence>
<dbReference type="InterPro" id="IPR001792">
    <property type="entry name" value="Acylphosphatase-like_dom"/>
</dbReference>
<dbReference type="GO" id="GO:0046872">
    <property type="term" value="F:metal ion binding"/>
    <property type="evidence" value="ECO:0007669"/>
    <property type="project" value="InterPro"/>
</dbReference>
<evidence type="ECO:0000256" key="1">
    <source>
        <dbReference type="PROSITE-ProRule" id="PRU00409"/>
    </source>
</evidence>
<evidence type="ECO:0000259" key="6">
    <source>
        <dbReference type="PROSITE" id="PS51160"/>
    </source>
</evidence>
<dbReference type="PROSITE" id="PS51160">
    <property type="entry name" value="ACYLPHOSPHATASE_3"/>
    <property type="match status" value="1"/>
</dbReference>
<protein>
    <submittedName>
        <fullName evidence="7">D-alanine-D-alanine ligase</fullName>
    </submittedName>
</protein>